<sequence>MMYGINNIKWSFSAHASAKECLNYIENFNGRQLGSLIAHKRFLGSVANQISLGQTNMMLKICSDRLCNLHITKMLIKQLNHQAFLCFTYLKAQNFIFF</sequence>
<evidence type="ECO:0000313" key="2">
    <source>
        <dbReference type="Proteomes" id="UP000694892"/>
    </source>
</evidence>
<proteinExistence type="predicted"/>
<name>A0A974DAW9_XENLA</name>
<dbReference type="EMBL" id="CM004471">
    <property type="protein sequence ID" value="OCT87495.1"/>
    <property type="molecule type" value="Genomic_DNA"/>
</dbReference>
<dbReference type="AlphaFoldDB" id="A0A974DAW9"/>
<reference evidence="2" key="1">
    <citation type="journal article" date="2016" name="Nature">
        <title>Genome evolution in the allotetraploid frog Xenopus laevis.</title>
        <authorList>
            <person name="Session A.M."/>
            <person name="Uno Y."/>
            <person name="Kwon T."/>
            <person name="Chapman J.A."/>
            <person name="Toyoda A."/>
            <person name="Takahashi S."/>
            <person name="Fukui A."/>
            <person name="Hikosaka A."/>
            <person name="Suzuki A."/>
            <person name="Kondo M."/>
            <person name="van Heeringen S.J."/>
            <person name="Quigley I."/>
            <person name="Heinz S."/>
            <person name="Ogino H."/>
            <person name="Ochi H."/>
            <person name="Hellsten U."/>
            <person name="Lyons J.B."/>
            <person name="Simakov O."/>
            <person name="Putnam N."/>
            <person name="Stites J."/>
            <person name="Kuroki Y."/>
            <person name="Tanaka T."/>
            <person name="Michiue T."/>
            <person name="Watanabe M."/>
            <person name="Bogdanovic O."/>
            <person name="Lister R."/>
            <person name="Georgiou G."/>
            <person name="Paranjpe S.S."/>
            <person name="van Kruijsbergen I."/>
            <person name="Shu S."/>
            <person name="Carlson J."/>
            <person name="Kinoshita T."/>
            <person name="Ohta Y."/>
            <person name="Mawaribuchi S."/>
            <person name="Jenkins J."/>
            <person name="Grimwood J."/>
            <person name="Schmutz J."/>
            <person name="Mitros T."/>
            <person name="Mozaffari S.V."/>
            <person name="Suzuki Y."/>
            <person name="Haramoto Y."/>
            <person name="Yamamoto T.S."/>
            <person name="Takagi C."/>
            <person name="Heald R."/>
            <person name="Miller K."/>
            <person name="Haudenschild C."/>
            <person name="Kitzman J."/>
            <person name="Nakayama T."/>
            <person name="Izutsu Y."/>
            <person name="Robert J."/>
            <person name="Fortriede J."/>
            <person name="Burns K."/>
            <person name="Lotay V."/>
            <person name="Karimi K."/>
            <person name="Yasuoka Y."/>
            <person name="Dichmann D.S."/>
            <person name="Flajnik M.F."/>
            <person name="Houston D.W."/>
            <person name="Shendure J."/>
            <person name="DuPasquier L."/>
            <person name="Vize P.D."/>
            <person name="Zorn A.M."/>
            <person name="Ito M."/>
            <person name="Marcotte E.M."/>
            <person name="Wallingford J.B."/>
            <person name="Ito Y."/>
            <person name="Asashima M."/>
            <person name="Ueno N."/>
            <person name="Matsuda Y."/>
            <person name="Veenstra G.J."/>
            <person name="Fujiyama A."/>
            <person name="Harland R.M."/>
            <person name="Taira M."/>
            <person name="Rokhsar D.S."/>
        </authorList>
    </citation>
    <scope>NUCLEOTIDE SEQUENCE [LARGE SCALE GENOMIC DNA]</scope>
    <source>
        <strain evidence="2">J</strain>
    </source>
</reference>
<evidence type="ECO:0000313" key="1">
    <source>
        <dbReference type="EMBL" id="OCT87495.1"/>
    </source>
</evidence>
<organism evidence="1 2">
    <name type="scientific">Xenopus laevis</name>
    <name type="common">African clawed frog</name>
    <dbReference type="NCBI Taxonomy" id="8355"/>
    <lineage>
        <taxon>Eukaryota</taxon>
        <taxon>Metazoa</taxon>
        <taxon>Chordata</taxon>
        <taxon>Craniata</taxon>
        <taxon>Vertebrata</taxon>
        <taxon>Euteleostomi</taxon>
        <taxon>Amphibia</taxon>
        <taxon>Batrachia</taxon>
        <taxon>Anura</taxon>
        <taxon>Pipoidea</taxon>
        <taxon>Pipidae</taxon>
        <taxon>Xenopodinae</taxon>
        <taxon>Xenopus</taxon>
        <taxon>Xenopus</taxon>
    </lineage>
</organism>
<accession>A0A974DAW9</accession>
<gene>
    <name evidence="1" type="ORF">XELAEV_18021189mg</name>
</gene>
<dbReference type="Proteomes" id="UP000694892">
    <property type="component" value="Chromosome 3S"/>
</dbReference>
<protein>
    <submittedName>
        <fullName evidence="1">Uncharacterized protein</fullName>
    </submittedName>
</protein>